<accession>A0A812KT92</accession>
<dbReference type="Proteomes" id="UP000649617">
    <property type="component" value="Unassembled WGS sequence"/>
</dbReference>
<dbReference type="EMBL" id="CAJNIZ010004180">
    <property type="protein sequence ID" value="CAE7229752.1"/>
    <property type="molecule type" value="Genomic_DNA"/>
</dbReference>
<dbReference type="OrthoDB" id="417153at2759"/>
<comment type="caution">
    <text evidence="1">The sequence shown here is derived from an EMBL/GenBank/DDBJ whole genome shotgun (WGS) entry which is preliminary data.</text>
</comment>
<dbReference type="AlphaFoldDB" id="A0A812KT92"/>
<sequence length="125" mass="13644">MSGSHAMRGSTAVIHEASKSKRWFLLACAAAVTGRLFVNLPFHHQLRNRPRPSKISCKSTSASNGLTVQSLAASTDFRVTDDIIDLLSDQAVFGKLAVFEENLLIQRDDEDAEMLKAGIQTGIDQ</sequence>
<keyword evidence="2" id="KW-1185">Reference proteome</keyword>
<evidence type="ECO:0000313" key="2">
    <source>
        <dbReference type="Proteomes" id="UP000649617"/>
    </source>
</evidence>
<name>A0A812KT92_SYMPI</name>
<feature type="non-terminal residue" evidence="1">
    <location>
        <position position="125"/>
    </location>
</feature>
<gene>
    <name evidence="1" type="ORF">SPIL2461_LOCUS3425</name>
</gene>
<evidence type="ECO:0000313" key="1">
    <source>
        <dbReference type="EMBL" id="CAE7229752.1"/>
    </source>
</evidence>
<organism evidence="1 2">
    <name type="scientific">Symbiodinium pilosum</name>
    <name type="common">Dinoflagellate</name>
    <dbReference type="NCBI Taxonomy" id="2952"/>
    <lineage>
        <taxon>Eukaryota</taxon>
        <taxon>Sar</taxon>
        <taxon>Alveolata</taxon>
        <taxon>Dinophyceae</taxon>
        <taxon>Suessiales</taxon>
        <taxon>Symbiodiniaceae</taxon>
        <taxon>Symbiodinium</taxon>
    </lineage>
</organism>
<proteinExistence type="predicted"/>
<reference evidence="1" key="1">
    <citation type="submission" date="2021-02" db="EMBL/GenBank/DDBJ databases">
        <authorList>
            <person name="Dougan E. K."/>
            <person name="Rhodes N."/>
            <person name="Thang M."/>
            <person name="Chan C."/>
        </authorList>
    </citation>
    <scope>NUCLEOTIDE SEQUENCE</scope>
</reference>
<protein>
    <submittedName>
        <fullName evidence="1">Uncharacterized protein</fullName>
    </submittedName>
</protein>